<dbReference type="RefSeq" id="WP_066331151.1">
    <property type="nucleotide sequence ID" value="NZ_JAXOJX010000033.1"/>
</dbReference>
<organism evidence="1 2">
    <name type="scientific">Azohydromonas lata</name>
    <dbReference type="NCBI Taxonomy" id="45677"/>
    <lineage>
        <taxon>Bacteria</taxon>
        <taxon>Pseudomonadati</taxon>
        <taxon>Pseudomonadota</taxon>
        <taxon>Betaproteobacteria</taxon>
        <taxon>Burkholderiales</taxon>
        <taxon>Sphaerotilaceae</taxon>
        <taxon>Azohydromonas</taxon>
    </lineage>
</organism>
<proteinExistence type="predicted"/>
<protein>
    <submittedName>
        <fullName evidence="1">Uncharacterized protein</fullName>
    </submittedName>
</protein>
<dbReference type="Proteomes" id="UP001293718">
    <property type="component" value="Unassembled WGS sequence"/>
</dbReference>
<reference evidence="1 2" key="1">
    <citation type="submission" date="2023-11" db="EMBL/GenBank/DDBJ databases">
        <title>Draft genome of Azohydromonas lata strain H1 (DSM1123), a polyhydroxyalkanoate producer.</title>
        <authorList>
            <person name="Traversa D."/>
            <person name="D'Addabbo P."/>
            <person name="Pazzani C."/>
            <person name="Manzari C."/>
            <person name="Chiara M."/>
            <person name="Scrascia M."/>
        </authorList>
    </citation>
    <scope>NUCLEOTIDE SEQUENCE [LARGE SCALE GENOMIC DNA]</scope>
    <source>
        <strain evidence="1 2">H1</strain>
    </source>
</reference>
<evidence type="ECO:0000313" key="2">
    <source>
        <dbReference type="Proteomes" id="UP001293718"/>
    </source>
</evidence>
<evidence type="ECO:0000313" key="1">
    <source>
        <dbReference type="EMBL" id="MDZ5458664.1"/>
    </source>
</evidence>
<gene>
    <name evidence="1" type="ORF">SM757_18960</name>
</gene>
<sequence>MDHKLHLLETFSARDAHGKSYKVRGYEHMMREDLFVAAEEHWESTGQAEYRLDSGEPLEMLPDGTLRMRGSDVVLTRQ</sequence>
<dbReference type="EMBL" id="JAXOJX010000033">
    <property type="protein sequence ID" value="MDZ5458664.1"/>
    <property type="molecule type" value="Genomic_DNA"/>
</dbReference>
<comment type="caution">
    <text evidence="1">The sequence shown here is derived from an EMBL/GenBank/DDBJ whole genome shotgun (WGS) entry which is preliminary data.</text>
</comment>
<name>A0ABU5IIK8_9BURK</name>
<keyword evidence="2" id="KW-1185">Reference proteome</keyword>
<accession>A0ABU5IIK8</accession>